<evidence type="ECO:0000313" key="2">
    <source>
        <dbReference type="EMBL" id="RJP71710.1"/>
    </source>
</evidence>
<evidence type="ECO:0000256" key="1">
    <source>
        <dbReference type="SAM" id="MobiDB-lite"/>
    </source>
</evidence>
<dbReference type="AlphaFoldDB" id="A0A419F147"/>
<feature type="compositionally biased region" description="Basic and acidic residues" evidence="1">
    <location>
        <begin position="65"/>
        <end position="77"/>
    </location>
</feature>
<accession>A0A419F147</accession>
<organism evidence="2 3">
    <name type="scientific">Candidatus Abyssobacteria bacterium SURF_17</name>
    <dbReference type="NCBI Taxonomy" id="2093361"/>
    <lineage>
        <taxon>Bacteria</taxon>
        <taxon>Pseudomonadati</taxon>
        <taxon>Candidatus Hydrogenedentota</taxon>
        <taxon>Candidatus Abyssobacteria</taxon>
    </lineage>
</organism>
<sequence length="77" mass="8730">MEAKKVLAAWNKVCPGCNIARKYPDSFIGKRVRGHWEKGCMAHDAYVELSGADEPSPKNKRNKMRKEQGEGRKGKKK</sequence>
<name>A0A419F147_9BACT</name>
<dbReference type="Proteomes" id="UP000285961">
    <property type="component" value="Unassembled WGS sequence"/>
</dbReference>
<comment type="caution">
    <text evidence="2">The sequence shown here is derived from an EMBL/GenBank/DDBJ whole genome shotgun (WGS) entry which is preliminary data.</text>
</comment>
<dbReference type="EMBL" id="QZKI01000055">
    <property type="protein sequence ID" value="RJP71710.1"/>
    <property type="molecule type" value="Genomic_DNA"/>
</dbReference>
<feature type="region of interest" description="Disordered" evidence="1">
    <location>
        <begin position="49"/>
        <end position="77"/>
    </location>
</feature>
<gene>
    <name evidence="2" type="ORF">C4532_07120</name>
</gene>
<proteinExistence type="predicted"/>
<evidence type="ECO:0000313" key="3">
    <source>
        <dbReference type="Proteomes" id="UP000285961"/>
    </source>
</evidence>
<protein>
    <submittedName>
        <fullName evidence="2">Uncharacterized protein</fullName>
    </submittedName>
</protein>
<reference evidence="2 3" key="1">
    <citation type="journal article" date="2017" name="ISME J.">
        <title>Energy and carbon metabolisms in a deep terrestrial subsurface fluid microbial community.</title>
        <authorList>
            <person name="Momper L."/>
            <person name="Jungbluth S.P."/>
            <person name="Lee M.D."/>
            <person name="Amend J.P."/>
        </authorList>
    </citation>
    <scope>NUCLEOTIDE SEQUENCE [LARGE SCALE GENOMIC DNA]</scope>
    <source>
        <strain evidence="2">SURF_17</strain>
    </source>
</reference>